<organism evidence="2 3">
    <name type="scientific">Chrysochromulina tobinii</name>
    <dbReference type="NCBI Taxonomy" id="1460289"/>
    <lineage>
        <taxon>Eukaryota</taxon>
        <taxon>Haptista</taxon>
        <taxon>Haptophyta</taxon>
        <taxon>Prymnesiophyceae</taxon>
        <taxon>Prymnesiales</taxon>
        <taxon>Chrysochromulinaceae</taxon>
        <taxon>Chrysochromulina</taxon>
    </lineage>
</organism>
<name>A0A0M0JQH2_9EUKA</name>
<gene>
    <name evidence="2" type="ORF">Ctob_013613</name>
</gene>
<accession>A0A0M0JQH2</accession>
<evidence type="ECO:0000313" key="2">
    <source>
        <dbReference type="EMBL" id="KOO28542.1"/>
    </source>
</evidence>
<protein>
    <submittedName>
        <fullName evidence="2">Uncharacterized protein</fullName>
    </submittedName>
</protein>
<dbReference type="AlphaFoldDB" id="A0A0M0JQH2"/>
<keyword evidence="3" id="KW-1185">Reference proteome</keyword>
<proteinExistence type="predicted"/>
<feature type="region of interest" description="Disordered" evidence="1">
    <location>
        <begin position="71"/>
        <end position="92"/>
    </location>
</feature>
<comment type="caution">
    <text evidence="2">The sequence shown here is derived from an EMBL/GenBank/DDBJ whole genome shotgun (WGS) entry which is preliminary data.</text>
</comment>
<reference evidence="3" key="1">
    <citation type="journal article" date="2015" name="PLoS Genet.">
        <title>Genome Sequence and Transcriptome Analyses of Chrysochromulina tobin: Metabolic Tools for Enhanced Algal Fitness in the Prominent Order Prymnesiales (Haptophyceae).</title>
        <authorList>
            <person name="Hovde B.T."/>
            <person name="Deodato C.R."/>
            <person name="Hunsperger H.M."/>
            <person name="Ryken S.A."/>
            <person name="Yost W."/>
            <person name="Jha R.K."/>
            <person name="Patterson J."/>
            <person name="Monnat R.J. Jr."/>
            <person name="Barlow S.B."/>
            <person name="Starkenburg S.R."/>
            <person name="Cattolico R.A."/>
        </authorList>
    </citation>
    <scope>NUCLEOTIDE SEQUENCE</scope>
    <source>
        <strain evidence="3">CCMP291</strain>
    </source>
</reference>
<evidence type="ECO:0000256" key="1">
    <source>
        <dbReference type="SAM" id="MobiDB-lite"/>
    </source>
</evidence>
<dbReference type="EMBL" id="JWZX01002556">
    <property type="protein sequence ID" value="KOO28542.1"/>
    <property type="molecule type" value="Genomic_DNA"/>
</dbReference>
<sequence>MMAGRLRECMHVGAHKEVTEADVATLAAEEQVKGMVTVADVAMLAAEEQVTVTVLAAVALQAPGREAELLATKSSWHSRSPSHQLKTAPRSQ</sequence>
<dbReference type="Proteomes" id="UP000037460">
    <property type="component" value="Unassembled WGS sequence"/>
</dbReference>
<evidence type="ECO:0000313" key="3">
    <source>
        <dbReference type="Proteomes" id="UP000037460"/>
    </source>
</evidence>
<feature type="compositionally biased region" description="Polar residues" evidence="1">
    <location>
        <begin position="72"/>
        <end position="92"/>
    </location>
</feature>